<evidence type="ECO:0000313" key="2">
    <source>
        <dbReference type="EMBL" id="MPN25013.1"/>
    </source>
</evidence>
<accession>A0A645GMS9</accession>
<organism evidence="2">
    <name type="scientific">bioreactor metagenome</name>
    <dbReference type="NCBI Taxonomy" id="1076179"/>
    <lineage>
        <taxon>unclassified sequences</taxon>
        <taxon>metagenomes</taxon>
        <taxon>ecological metagenomes</taxon>
    </lineage>
</organism>
<dbReference type="EMBL" id="VSSQ01074044">
    <property type="protein sequence ID" value="MPN25013.1"/>
    <property type="molecule type" value="Genomic_DNA"/>
</dbReference>
<proteinExistence type="predicted"/>
<sequence length="36" mass="4003">MRKAGDNFHELEKMPLLSVFNPPEEVAADGSEEEGE</sequence>
<dbReference type="AlphaFoldDB" id="A0A645GMS9"/>
<reference evidence="2" key="1">
    <citation type="submission" date="2019-08" db="EMBL/GenBank/DDBJ databases">
        <authorList>
            <person name="Kucharzyk K."/>
            <person name="Murdoch R.W."/>
            <person name="Higgins S."/>
            <person name="Loffler F."/>
        </authorList>
    </citation>
    <scope>NUCLEOTIDE SEQUENCE</scope>
</reference>
<name>A0A645GMS9_9ZZZZ</name>
<protein>
    <submittedName>
        <fullName evidence="2">Uncharacterized protein</fullName>
    </submittedName>
</protein>
<evidence type="ECO:0000256" key="1">
    <source>
        <dbReference type="SAM" id="MobiDB-lite"/>
    </source>
</evidence>
<feature type="compositionally biased region" description="Basic and acidic residues" evidence="1">
    <location>
        <begin position="1"/>
        <end position="13"/>
    </location>
</feature>
<feature type="compositionally biased region" description="Acidic residues" evidence="1">
    <location>
        <begin position="26"/>
        <end position="36"/>
    </location>
</feature>
<feature type="region of interest" description="Disordered" evidence="1">
    <location>
        <begin position="1"/>
        <end position="36"/>
    </location>
</feature>
<gene>
    <name evidence="2" type="ORF">SDC9_172420</name>
</gene>
<comment type="caution">
    <text evidence="2">The sequence shown here is derived from an EMBL/GenBank/DDBJ whole genome shotgun (WGS) entry which is preliminary data.</text>
</comment>